<protein>
    <submittedName>
        <fullName evidence="1">Uncharacterized protein</fullName>
    </submittedName>
</protein>
<sequence length="35" mass="4494">MNLYLQNFSEFSKQDEQYFLLFYQTYRSHTQFNVY</sequence>
<organism evidence="1 2">
    <name type="scientific">Acinetobacter kookii</name>
    <dbReference type="NCBI Taxonomy" id="1226327"/>
    <lineage>
        <taxon>Bacteria</taxon>
        <taxon>Pseudomonadati</taxon>
        <taxon>Pseudomonadota</taxon>
        <taxon>Gammaproteobacteria</taxon>
        <taxon>Moraxellales</taxon>
        <taxon>Moraxellaceae</taxon>
        <taxon>Acinetobacter</taxon>
    </lineage>
</organism>
<dbReference type="EMBL" id="FMYO01000015">
    <property type="protein sequence ID" value="SDC82739.1"/>
    <property type="molecule type" value="Genomic_DNA"/>
</dbReference>
<dbReference type="AlphaFoldDB" id="A0A1G6PRM1"/>
<keyword evidence="2" id="KW-1185">Reference proteome</keyword>
<name>A0A1G6PRM1_9GAMM</name>
<evidence type="ECO:0000313" key="2">
    <source>
        <dbReference type="Proteomes" id="UP000243468"/>
    </source>
</evidence>
<proteinExistence type="predicted"/>
<evidence type="ECO:0000313" key="1">
    <source>
        <dbReference type="EMBL" id="SDC82739.1"/>
    </source>
</evidence>
<dbReference type="Proteomes" id="UP000243468">
    <property type="component" value="Unassembled WGS sequence"/>
</dbReference>
<accession>A0A1G6PRM1</accession>
<reference evidence="2" key="1">
    <citation type="submission" date="2016-09" db="EMBL/GenBank/DDBJ databases">
        <authorList>
            <person name="Varghese N."/>
            <person name="Submissions S."/>
        </authorList>
    </citation>
    <scope>NUCLEOTIDE SEQUENCE [LARGE SCALE GENOMIC DNA]</scope>
    <source>
        <strain evidence="2">ANC 4667</strain>
    </source>
</reference>
<gene>
    <name evidence="1" type="ORF">SAMN05421732_1151</name>
</gene>